<reference evidence="1 2" key="1">
    <citation type="submission" date="2017-05" db="EMBL/GenBank/DDBJ databases">
        <authorList>
            <person name="Song R."/>
            <person name="Chenine A.L."/>
            <person name="Ruprecht R.M."/>
        </authorList>
    </citation>
    <scope>NUCLEOTIDE SEQUENCE [LARGE SCALE GENOMIC DNA]</scope>
    <source>
        <strain evidence="1 2">S567_C10_BS</strain>
    </source>
</reference>
<dbReference type="Proteomes" id="UP000194857">
    <property type="component" value="Unassembled WGS sequence"/>
</dbReference>
<organism evidence="1 2">
    <name type="scientific">Pseudomonas aeruginosa</name>
    <dbReference type="NCBI Taxonomy" id="287"/>
    <lineage>
        <taxon>Bacteria</taxon>
        <taxon>Pseudomonadati</taxon>
        <taxon>Pseudomonadota</taxon>
        <taxon>Gammaproteobacteria</taxon>
        <taxon>Pseudomonadales</taxon>
        <taxon>Pseudomonadaceae</taxon>
        <taxon>Pseudomonas</taxon>
    </lineage>
</organism>
<sequence>MQIEIELAPKPVPHPAIAGWLQAADEAERAGLTFAANTYRSTACSIELEQETGVPVCACCGKTFGRGVLHQ</sequence>
<dbReference type="AlphaFoldDB" id="A0A241XER6"/>
<accession>A0A241XER6</accession>
<evidence type="ECO:0000313" key="2">
    <source>
        <dbReference type="Proteomes" id="UP000194857"/>
    </source>
</evidence>
<name>A0A241XER6_PSEAI</name>
<protein>
    <submittedName>
        <fullName evidence="1">Uncharacterized protein</fullName>
    </submittedName>
</protein>
<gene>
    <name evidence="1" type="ORF">CAZ10_37315</name>
</gene>
<comment type="caution">
    <text evidence="1">The sequence shown here is derived from an EMBL/GenBank/DDBJ whole genome shotgun (WGS) entry which is preliminary data.</text>
</comment>
<dbReference type="RefSeq" id="WP_023464584.1">
    <property type="nucleotide sequence ID" value="NZ_CAADLW010000265.1"/>
</dbReference>
<proteinExistence type="predicted"/>
<dbReference type="EMBL" id="NFFZ01000050">
    <property type="protein sequence ID" value="OTI54538.1"/>
    <property type="molecule type" value="Genomic_DNA"/>
</dbReference>
<evidence type="ECO:0000313" key="1">
    <source>
        <dbReference type="EMBL" id="OTI54538.1"/>
    </source>
</evidence>